<dbReference type="GO" id="GO:0010945">
    <property type="term" value="F:coenzyme A diphosphatase activity"/>
    <property type="evidence" value="ECO:0007669"/>
    <property type="project" value="InterPro"/>
</dbReference>
<sequence length="244" mass="26864">MEAGDVNAKEAVRREAGIARAAKAGERPQASSPQDFSAADFRRRVADRLADRGEAVGDHSFNPGWDAVFREMKRRPAAVLVPVVDRGAEATILLTRRTATLRSHAGQIAFPGGGIDATDEGPEAAALREAQEEIGLSPEFVEPLGLAADYLTGSGYRIAPVLAVVRPGFTLTLNPDEVADVFEVPLSFLMNPANHRRNSREWQGMTRFFFEMPYRDWHIWGITAGILRILYERLYLDPEAESSS</sequence>
<dbReference type="PANTHER" id="PTHR12992">
    <property type="entry name" value="NUDIX HYDROLASE"/>
    <property type="match status" value="1"/>
</dbReference>
<dbReference type="InterPro" id="IPR020084">
    <property type="entry name" value="NUDIX_hydrolase_CS"/>
</dbReference>
<dbReference type="Pfam" id="PF00293">
    <property type="entry name" value="NUDIX"/>
    <property type="match status" value="1"/>
</dbReference>
<dbReference type="Gene3D" id="3.90.79.10">
    <property type="entry name" value="Nucleoside Triphosphate Pyrophosphohydrolase"/>
    <property type="match status" value="1"/>
</dbReference>
<keyword evidence="4" id="KW-0378">Hydrolase</keyword>
<keyword evidence="3" id="KW-0479">Metal-binding</keyword>
<dbReference type="CDD" id="cd03426">
    <property type="entry name" value="NUDIX_CoAse_Nudt7"/>
    <property type="match status" value="1"/>
</dbReference>
<dbReference type="InterPro" id="IPR045121">
    <property type="entry name" value="CoAse"/>
</dbReference>
<feature type="domain" description="Nudix hydrolase" evidence="8">
    <location>
        <begin position="74"/>
        <end position="205"/>
    </location>
</feature>
<proteinExistence type="predicted"/>
<evidence type="ECO:0000313" key="10">
    <source>
        <dbReference type="Proteomes" id="UP000199647"/>
    </source>
</evidence>
<gene>
    <name evidence="9" type="ORF">SAMN05216548_101401</name>
</gene>
<comment type="cofactor">
    <cofactor evidence="1">
        <name>Mn(2+)</name>
        <dbReference type="ChEBI" id="CHEBI:29035"/>
    </cofactor>
</comment>
<dbReference type="PROSITE" id="PS51462">
    <property type="entry name" value="NUDIX"/>
    <property type="match status" value="1"/>
</dbReference>
<dbReference type="InterPro" id="IPR015797">
    <property type="entry name" value="NUDIX_hydrolase-like_dom_sf"/>
</dbReference>
<evidence type="ECO:0000256" key="2">
    <source>
        <dbReference type="ARBA" id="ARBA00001946"/>
    </source>
</evidence>
<feature type="region of interest" description="Disordered" evidence="7">
    <location>
        <begin position="17"/>
        <end position="38"/>
    </location>
</feature>
<dbReference type="NCBIfam" id="NF007980">
    <property type="entry name" value="PRK10707.1"/>
    <property type="match status" value="1"/>
</dbReference>
<evidence type="ECO:0000256" key="4">
    <source>
        <dbReference type="ARBA" id="ARBA00022801"/>
    </source>
</evidence>
<evidence type="ECO:0000256" key="5">
    <source>
        <dbReference type="ARBA" id="ARBA00022842"/>
    </source>
</evidence>
<comment type="cofactor">
    <cofactor evidence="2">
        <name>Mg(2+)</name>
        <dbReference type="ChEBI" id="CHEBI:18420"/>
    </cofactor>
</comment>
<evidence type="ECO:0000259" key="8">
    <source>
        <dbReference type="PROSITE" id="PS51462"/>
    </source>
</evidence>
<dbReference type="GO" id="GO:0046872">
    <property type="term" value="F:metal ion binding"/>
    <property type="evidence" value="ECO:0007669"/>
    <property type="project" value="UniProtKB-KW"/>
</dbReference>
<evidence type="ECO:0000256" key="1">
    <source>
        <dbReference type="ARBA" id="ARBA00001936"/>
    </source>
</evidence>
<protein>
    <submittedName>
        <fullName evidence="9">NUDIX domain-containing protein</fullName>
    </submittedName>
</protein>
<name>A0A1H9ADT5_9HYPH</name>
<reference evidence="9 10" key="1">
    <citation type="submission" date="2016-10" db="EMBL/GenBank/DDBJ databases">
        <authorList>
            <person name="de Groot N.N."/>
        </authorList>
    </citation>
    <scope>NUCLEOTIDE SEQUENCE [LARGE SCALE GENOMIC DNA]</scope>
    <source>
        <strain evidence="9 10">A52C2</strain>
    </source>
</reference>
<evidence type="ECO:0000256" key="7">
    <source>
        <dbReference type="SAM" id="MobiDB-lite"/>
    </source>
</evidence>
<accession>A0A1H9ADT5</accession>
<dbReference type="EMBL" id="FOFG01000001">
    <property type="protein sequence ID" value="SEP74839.1"/>
    <property type="molecule type" value="Genomic_DNA"/>
</dbReference>
<dbReference type="STRING" id="1855383.SAMN05216548_101401"/>
<evidence type="ECO:0000313" key="9">
    <source>
        <dbReference type="EMBL" id="SEP74839.1"/>
    </source>
</evidence>
<evidence type="ECO:0000256" key="3">
    <source>
        <dbReference type="ARBA" id="ARBA00022723"/>
    </source>
</evidence>
<keyword evidence="6" id="KW-0464">Manganese</keyword>
<dbReference type="PANTHER" id="PTHR12992:SF11">
    <property type="entry name" value="MITOCHONDRIAL COENZYME A DIPHOSPHATASE NUDT8"/>
    <property type="match status" value="1"/>
</dbReference>
<dbReference type="SUPFAM" id="SSF55811">
    <property type="entry name" value="Nudix"/>
    <property type="match status" value="1"/>
</dbReference>
<dbReference type="InterPro" id="IPR000086">
    <property type="entry name" value="NUDIX_hydrolase_dom"/>
</dbReference>
<keyword evidence="5" id="KW-0460">Magnesium</keyword>
<dbReference type="Proteomes" id="UP000199647">
    <property type="component" value="Unassembled WGS sequence"/>
</dbReference>
<keyword evidence="10" id="KW-1185">Reference proteome</keyword>
<dbReference type="AlphaFoldDB" id="A0A1H9ADT5"/>
<organism evidence="9 10">
    <name type="scientific">Faunimonas pinastri</name>
    <dbReference type="NCBI Taxonomy" id="1855383"/>
    <lineage>
        <taxon>Bacteria</taxon>
        <taxon>Pseudomonadati</taxon>
        <taxon>Pseudomonadota</taxon>
        <taxon>Alphaproteobacteria</taxon>
        <taxon>Hyphomicrobiales</taxon>
        <taxon>Afifellaceae</taxon>
        <taxon>Faunimonas</taxon>
    </lineage>
</organism>
<dbReference type="PROSITE" id="PS00893">
    <property type="entry name" value="NUDIX_BOX"/>
    <property type="match status" value="1"/>
</dbReference>
<evidence type="ECO:0000256" key="6">
    <source>
        <dbReference type="ARBA" id="ARBA00023211"/>
    </source>
</evidence>